<evidence type="ECO:0000256" key="1">
    <source>
        <dbReference type="ARBA" id="ARBA00005278"/>
    </source>
</evidence>
<evidence type="ECO:0000256" key="2">
    <source>
        <dbReference type="ARBA" id="ARBA00023136"/>
    </source>
</evidence>
<evidence type="ECO:0000313" key="4">
    <source>
        <dbReference type="EMBL" id="GGA29661.1"/>
    </source>
</evidence>
<feature type="transmembrane region" description="Helical" evidence="3">
    <location>
        <begin position="372"/>
        <end position="393"/>
    </location>
</feature>
<proteinExistence type="inferred from homology"/>
<sequence>MKDSQQNSKPSNVSVLKAVQEHLKNMSDLKLQKLGAQDEQIQFLYLSSLADSQKIKDTIITPYYEMKETEDYENYMSSFPGILVLSDARQIEGKILSGYAVISVNEGTLYLFDAARIESTPVTAAETEVIVQGPSDSFNEQLDVNLNLIRHRYQSADLKVETMTIGTQSKTQLALIYDDARVDQSVLEETRVRLGSLSLDILQGSTELDRYLSSSKFNLFPTTIVTERPDRAVFNLSEGKIVIVVDTDGFVVILPVIFNDFFTAMDDKLLPKPVSWFLKSLRYLGLFLTVTLPAIYVAFSSYNTDVWKIQIALLVAGSRATVPYPSFIEVVIMLLMMEFLTEASLRLPKAIGSTATTVGGLILGTAATEAGLVSNIMIILVSVVAISNFVIPLNMMGFSVRILKYGLILLAALFGLVGIVCGCLWLTMYLASLRSFGKPYLRLFGLDRLASGNTNAGRGR</sequence>
<comment type="caution">
    <text evidence="4">The sequence shown here is derived from an EMBL/GenBank/DDBJ whole genome shotgun (WGS) entry which is preliminary data.</text>
</comment>
<dbReference type="InterPro" id="IPR004995">
    <property type="entry name" value="Spore_Ger"/>
</dbReference>
<evidence type="ECO:0000313" key="5">
    <source>
        <dbReference type="Proteomes" id="UP000609323"/>
    </source>
</evidence>
<name>A0ABQ1FV45_9BACL</name>
<organism evidence="4 5">
    <name type="scientific">Paenibacillus physcomitrellae</name>
    <dbReference type="NCBI Taxonomy" id="1619311"/>
    <lineage>
        <taxon>Bacteria</taxon>
        <taxon>Bacillati</taxon>
        <taxon>Bacillota</taxon>
        <taxon>Bacilli</taxon>
        <taxon>Bacillales</taxon>
        <taxon>Paenibacillaceae</taxon>
        <taxon>Paenibacillus</taxon>
    </lineage>
</organism>
<dbReference type="PIRSF" id="PIRSF005690">
    <property type="entry name" value="GerBA"/>
    <property type="match status" value="1"/>
</dbReference>
<evidence type="ECO:0000256" key="3">
    <source>
        <dbReference type="SAM" id="Phobius"/>
    </source>
</evidence>
<keyword evidence="2 3" id="KW-0472">Membrane</keyword>
<dbReference type="PANTHER" id="PTHR22550:SF5">
    <property type="entry name" value="LEUCINE ZIPPER PROTEIN 4"/>
    <property type="match status" value="1"/>
</dbReference>
<reference evidence="5" key="1">
    <citation type="journal article" date="2019" name="Int. J. Syst. Evol. Microbiol.">
        <title>The Global Catalogue of Microorganisms (GCM) 10K type strain sequencing project: providing services to taxonomists for standard genome sequencing and annotation.</title>
        <authorList>
            <consortium name="The Broad Institute Genomics Platform"/>
            <consortium name="The Broad Institute Genome Sequencing Center for Infectious Disease"/>
            <person name="Wu L."/>
            <person name="Ma J."/>
        </authorList>
    </citation>
    <scope>NUCLEOTIDE SEQUENCE [LARGE SCALE GENOMIC DNA]</scope>
    <source>
        <strain evidence="5">CGMCC 1.15044</strain>
    </source>
</reference>
<comment type="similarity">
    <text evidence="1">Belongs to the GerABKA family.</text>
</comment>
<keyword evidence="3" id="KW-1133">Transmembrane helix</keyword>
<dbReference type="InterPro" id="IPR050768">
    <property type="entry name" value="UPF0353/GerABKA_families"/>
</dbReference>
<feature type="transmembrane region" description="Helical" evidence="3">
    <location>
        <begin position="322"/>
        <end position="340"/>
    </location>
</feature>
<feature type="transmembrane region" description="Helical" evidence="3">
    <location>
        <begin position="405"/>
        <end position="431"/>
    </location>
</feature>
<dbReference type="RefSeq" id="WP_094092885.1">
    <property type="nucleotide sequence ID" value="NZ_BMHF01000003.1"/>
</dbReference>
<keyword evidence="5" id="KW-1185">Reference proteome</keyword>
<gene>
    <name evidence="4" type="ORF">GCM10010917_13370</name>
</gene>
<dbReference type="Pfam" id="PF03323">
    <property type="entry name" value="GerA"/>
    <property type="match status" value="1"/>
</dbReference>
<dbReference type="PANTHER" id="PTHR22550">
    <property type="entry name" value="SPORE GERMINATION PROTEIN"/>
    <property type="match status" value="1"/>
</dbReference>
<keyword evidence="3" id="KW-0812">Transmembrane</keyword>
<accession>A0ABQ1FV45</accession>
<feature type="transmembrane region" description="Helical" evidence="3">
    <location>
        <begin position="241"/>
        <end position="262"/>
    </location>
</feature>
<feature type="transmembrane region" description="Helical" evidence="3">
    <location>
        <begin position="283"/>
        <end position="302"/>
    </location>
</feature>
<dbReference type="Proteomes" id="UP000609323">
    <property type="component" value="Unassembled WGS sequence"/>
</dbReference>
<protein>
    <submittedName>
        <fullName evidence="4">Spore germination protein</fullName>
    </submittedName>
</protein>
<dbReference type="EMBL" id="BMHF01000003">
    <property type="protein sequence ID" value="GGA29661.1"/>
    <property type="molecule type" value="Genomic_DNA"/>
</dbReference>